<evidence type="ECO:0000256" key="1">
    <source>
        <dbReference type="ARBA" id="ARBA00003767"/>
    </source>
</evidence>
<feature type="domain" description="C2H2-type" evidence="14">
    <location>
        <begin position="348"/>
        <end position="373"/>
    </location>
</feature>
<evidence type="ECO:0000256" key="6">
    <source>
        <dbReference type="ARBA" id="ARBA00022771"/>
    </source>
</evidence>
<evidence type="ECO:0000256" key="2">
    <source>
        <dbReference type="ARBA" id="ARBA00004123"/>
    </source>
</evidence>
<evidence type="ECO:0000256" key="13">
    <source>
        <dbReference type="SAM" id="MobiDB-lite"/>
    </source>
</evidence>
<comment type="caution">
    <text evidence="15">The sequence shown here is derived from an EMBL/GenBank/DDBJ whole genome shotgun (WGS) entry which is preliminary data.</text>
</comment>
<keyword evidence="11" id="KW-0539">Nucleus</keyword>
<dbReference type="FunFam" id="3.30.160.60:FF:000226">
    <property type="entry name" value="Zinc finger protein 236 variant"/>
    <property type="match status" value="1"/>
</dbReference>
<feature type="domain" description="C2H2-type" evidence="14">
    <location>
        <begin position="263"/>
        <end position="290"/>
    </location>
</feature>
<proteinExistence type="inferred from homology"/>
<comment type="similarity">
    <text evidence="3">Belongs to the krueppel C2H2-type zinc-finger protein family.</text>
</comment>
<keyword evidence="4" id="KW-0479">Metal-binding</keyword>
<dbReference type="SUPFAM" id="SSF57667">
    <property type="entry name" value="beta-beta-alpha zinc fingers"/>
    <property type="match status" value="2"/>
</dbReference>
<evidence type="ECO:0000256" key="5">
    <source>
        <dbReference type="ARBA" id="ARBA00022737"/>
    </source>
</evidence>
<protein>
    <recommendedName>
        <fullName evidence="14">C2H2-type domain-containing protein</fullName>
    </recommendedName>
</protein>
<dbReference type="Proteomes" id="UP001054837">
    <property type="component" value="Unassembled WGS sequence"/>
</dbReference>
<evidence type="ECO:0000256" key="11">
    <source>
        <dbReference type="ARBA" id="ARBA00023242"/>
    </source>
</evidence>
<keyword evidence="6 12" id="KW-0863">Zinc-finger</keyword>
<evidence type="ECO:0000256" key="7">
    <source>
        <dbReference type="ARBA" id="ARBA00022833"/>
    </source>
</evidence>
<dbReference type="SMART" id="SM00355">
    <property type="entry name" value="ZnF_C2H2"/>
    <property type="match status" value="4"/>
</dbReference>
<dbReference type="PROSITE" id="PS50157">
    <property type="entry name" value="ZINC_FINGER_C2H2_2"/>
    <property type="match status" value="4"/>
</dbReference>
<keyword evidence="5" id="KW-0677">Repeat</keyword>
<dbReference type="FunFam" id="3.30.160.60:FF:000522">
    <property type="entry name" value="zinc finger protein 285"/>
    <property type="match status" value="1"/>
</dbReference>
<sequence>MAIWICEFCNAYVSDFEVHYCRNFGNQHRQSSATLPRPSSANRVQDVDSISAVPMNYGAEGQINSSTQQSVLPNIYQRTDCEATETAEIQSSYGIENQSQHNPETSDFMFLYMPQVQENQSESTPSPIADRHNPIPVAEPRLLPGFQQAFGQRNALAIQMAQRTDVSSQIDCSGIPRTDETPSQLISNFNENFNASANLMSQHYETSKEMPTSVDLNAQYNPMDPIPPTDSTGPIHSSKCPKDFQPKYPRKPSDLSRSVKRPYDCDYCDKTFPFPSVLTKHIRSHTGEKPFKCKVCNRCFTQNCDLAKHMRVHNRRTLHKCTECSESFVFRYRLEEHFSSIHPGKKLYECEQCGKGFASLSLLNRHMLIHTKV</sequence>
<keyword evidence="7" id="KW-0862">Zinc</keyword>
<dbReference type="AlphaFoldDB" id="A0AAV4W3K6"/>
<dbReference type="GO" id="GO:0008270">
    <property type="term" value="F:zinc ion binding"/>
    <property type="evidence" value="ECO:0007669"/>
    <property type="project" value="UniProtKB-KW"/>
</dbReference>
<dbReference type="InterPro" id="IPR050636">
    <property type="entry name" value="C2H2-ZF_domain-containing"/>
</dbReference>
<dbReference type="EMBL" id="BPLQ01013965">
    <property type="protein sequence ID" value="GIY76233.1"/>
    <property type="molecule type" value="Genomic_DNA"/>
</dbReference>
<organism evidence="15 16">
    <name type="scientific">Caerostris darwini</name>
    <dbReference type="NCBI Taxonomy" id="1538125"/>
    <lineage>
        <taxon>Eukaryota</taxon>
        <taxon>Metazoa</taxon>
        <taxon>Ecdysozoa</taxon>
        <taxon>Arthropoda</taxon>
        <taxon>Chelicerata</taxon>
        <taxon>Arachnida</taxon>
        <taxon>Araneae</taxon>
        <taxon>Araneomorphae</taxon>
        <taxon>Entelegynae</taxon>
        <taxon>Araneoidea</taxon>
        <taxon>Araneidae</taxon>
        <taxon>Caerostris</taxon>
    </lineage>
</organism>
<reference evidence="15 16" key="1">
    <citation type="submission" date="2021-06" db="EMBL/GenBank/DDBJ databases">
        <title>Caerostris darwini draft genome.</title>
        <authorList>
            <person name="Kono N."/>
            <person name="Arakawa K."/>
        </authorList>
    </citation>
    <scope>NUCLEOTIDE SEQUENCE [LARGE SCALE GENOMIC DNA]</scope>
</reference>
<comment type="subcellular location">
    <subcellularLocation>
        <location evidence="2">Nucleus</location>
    </subcellularLocation>
</comment>
<dbReference type="InterPro" id="IPR036236">
    <property type="entry name" value="Znf_C2H2_sf"/>
</dbReference>
<evidence type="ECO:0000256" key="12">
    <source>
        <dbReference type="PROSITE-ProRule" id="PRU00042"/>
    </source>
</evidence>
<evidence type="ECO:0000259" key="14">
    <source>
        <dbReference type="PROSITE" id="PS50157"/>
    </source>
</evidence>
<accession>A0AAV4W3K6</accession>
<evidence type="ECO:0000313" key="16">
    <source>
        <dbReference type="Proteomes" id="UP001054837"/>
    </source>
</evidence>
<dbReference type="FunFam" id="3.30.160.60:FF:000710">
    <property type="entry name" value="Zinc finger protein 768"/>
    <property type="match status" value="1"/>
</dbReference>
<feature type="domain" description="C2H2-type" evidence="14">
    <location>
        <begin position="291"/>
        <end position="318"/>
    </location>
</feature>
<feature type="domain" description="C2H2-type" evidence="14">
    <location>
        <begin position="319"/>
        <end position="347"/>
    </location>
</feature>
<dbReference type="PANTHER" id="PTHR47772">
    <property type="entry name" value="ZINC FINGER PROTEIN 200"/>
    <property type="match status" value="1"/>
</dbReference>
<keyword evidence="9" id="KW-0238">DNA-binding</keyword>
<dbReference type="GO" id="GO:0005634">
    <property type="term" value="C:nucleus"/>
    <property type="evidence" value="ECO:0007669"/>
    <property type="project" value="UniProtKB-SubCell"/>
</dbReference>
<feature type="region of interest" description="Disordered" evidence="13">
    <location>
        <begin position="230"/>
        <end position="256"/>
    </location>
</feature>
<keyword evidence="16" id="KW-1185">Reference proteome</keyword>
<evidence type="ECO:0000313" key="15">
    <source>
        <dbReference type="EMBL" id="GIY76233.1"/>
    </source>
</evidence>
<dbReference type="Gene3D" id="3.30.160.60">
    <property type="entry name" value="Classic Zinc Finger"/>
    <property type="match status" value="3"/>
</dbReference>
<dbReference type="PROSITE" id="PS00028">
    <property type="entry name" value="ZINC_FINGER_C2H2_1"/>
    <property type="match status" value="4"/>
</dbReference>
<keyword evidence="10" id="KW-0804">Transcription</keyword>
<evidence type="ECO:0000256" key="10">
    <source>
        <dbReference type="ARBA" id="ARBA00023163"/>
    </source>
</evidence>
<comment type="function">
    <text evidence="1">May be involved in transcriptional regulation.</text>
</comment>
<keyword evidence="8" id="KW-0805">Transcription regulation</keyword>
<evidence type="ECO:0000256" key="4">
    <source>
        <dbReference type="ARBA" id="ARBA00022723"/>
    </source>
</evidence>
<gene>
    <name evidence="15" type="ORF">CDAR_430261</name>
</gene>
<evidence type="ECO:0000256" key="3">
    <source>
        <dbReference type="ARBA" id="ARBA00006991"/>
    </source>
</evidence>
<evidence type="ECO:0000256" key="9">
    <source>
        <dbReference type="ARBA" id="ARBA00023125"/>
    </source>
</evidence>
<dbReference type="Pfam" id="PF00096">
    <property type="entry name" value="zf-C2H2"/>
    <property type="match status" value="3"/>
</dbReference>
<dbReference type="GO" id="GO:0003677">
    <property type="term" value="F:DNA binding"/>
    <property type="evidence" value="ECO:0007669"/>
    <property type="project" value="UniProtKB-KW"/>
</dbReference>
<evidence type="ECO:0000256" key="8">
    <source>
        <dbReference type="ARBA" id="ARBA00023015"/>
    </source>
</evidence>
<dbReference type="PANTHER" id="PTHR47772:SF13">
    <property type="entry name" value="GASTRULA ZINC FINGER PROTEIN XLCGF49.1-LIKE-RELATED"/>
    <property type="match status" value="1"/>
</dbReference>
<dbReference type="InterPro" id="IPR013087">
    <property type="entry name" value="Znf_C2H2_type"/>
</dbReference>
<name>A0AAV4W3K6_9ARAC</name>